<dbReference type="Gene3D" id="1.10.260.40">
    <property type="entry name" value="lambda repressor-like DNA-binding domains"/>
    <property type="match status" value="1"/>
</dbReference>
<dbReference type="SUPFAM" id="SSF47413">
    <property type="entry name" value="lambda repressor-like DNA-binding domains"/>
    <property type="match status" value="1"/>
</dbReference>
<dbReference type="Pfam" id="PF01381">
    <property type="entry name" value="HTH_3"/>
    <property type="match status" value="1"/>
</dbReference>
<reference evidence="2" key="1">
    <citation type="submission" date="2022-09" db="EMBL/GenBank/DDBJ databases">
        <title>Genome analysis and characterization of larvicidal activity of Brevibacillus strains.</title>
        <authorList>
            <person name="Patrusheva E.V."/>
            <person name="Izotova A.O."/>
            <person name="Toshchakov S.V."/>
            <person name="Sineoky S.P."/>
        </authorList>
    </citation>
    <scope>NUCLEOTIDE SEQUENCE</scope>
    <source>
        <strain evidence="2">VKPM_B-13247</strain>
    </source>
</reference>
<gene>
    <name evidence="2" type="ORF">O0554_02980</name>
</gene>
<evidence type="ECO:0000259" key="1">
    <source>
        <dbReference type="PROSITE" id="PS50943"/>
    </source>
</evidence>
<evidence type="ECO:0000313" key="3">
    <source>
        <dbReference type="Proteomes" id="UP001077662"/>
    </source>
</evidence>
<protein>
    <submittedName>
        <fullName evidence="2">Helix-turn-helix transcriptional regulator</fullName>
    </submittedName>
</protein>
<evidence type="ECO:0000313" key="2">
    <source>
        <dbReference type="EMBL" id="MCZ0805886.1"/>
    </source>
</evidence>
<dbReference type="AlphaFoldDB" id="A0AAP3DDG8"/>
<comment type="caution">
    <text evidence="2">The sequence shown here is derived from an EMBL/GenBank/DDBJ whole genome shotgun (WGS) entry which is preliminary data.</text>
</comment>
<feature type="domain" description="HTH cro/C1-type" evidence="1">
    <location>
        <begin position="21"/>
        <end position="66"/>
    </location>
</feature>
<dbReference type="GO" id="GO:0003677">
    <property type="term" value="F:DNA binding"/>
    <property type="evidence" value="ECO:0007669"/>
    <property type="project" value="InterPro"/>
</dbReference>
<dbReference type="PROSITE" id="PS50943">
    <property type="entry name" value="HTH_CROC1"/>
    <property type="match status" value="1"/>
</dbReference>
<name>A0AAP3DDG8_BRELA</name>
<dbReference type="EMBL" id="JAPTNE010000003">
    <property type="protein sequence ID" value="MCZ0805886.1"/>
    <property type="molecule type" value="Genomic_DNA"/>
</dbReference>
<organism evidence="2 3">
    <name type="scientific">Brevibacillus laterosporus</name>
    <name type="common">Bacillus laterosporus</name>
    <dbReference type="NCBI Taxonomy" id="1465"/>
    <lineage>
        <taxon>Bacteria</taxon>
        <taxon>Bacillati</taxon>
        <taxon>Bacillota</taxon>
        <taxon>Bacilli</taxon>
        <taxon>Bacillales</taxon>
        <taxon>Paenibacillaceae</taxon>
        <taxon>Brevibacillus</taxon>
    </lineage>
</organism>
<dbReference type="InterPro" id="IPR010982">
    <property type="entry name" value="Lambda_DNA-bd_dom_sf"/>
</dbReference>
<proteinExistence type="predicted"/>
<dbReference type="CDD" id="cd00093">
    <property type="entry name" value="HTH_XRE"/>
    <property type="match status" value="1"/>
</dbReference>
<accession>A0AAP3DDG8</accession>
<dbReference type="Proteomes" id="UP001077662">
    <property type="component" value="Unassembled WGS sequence"/>
</dbReference>
<sequence>MRGRCFNVLTREWLVKARGSMTREDVSKLIGISRQYYSMIELGDRNPSVSVAKRIGEVLGINWTLFFIEERNAPLR</sequence>
<dbReference type="SMART" id="SM00530">
    <property type="entry name" value="HTH_XRE"/>
    <property type="match status" value="1"/>
</dbReference>
<dbReference type="InterPro" id="IPR001387">
    <property type="entry name" value="Cro/C1-type_HTH"/>
</dbReference>